<reference evidence="2" key="1">
    <citation type="submission" date="2021-09" db="EMBL/GenBank/DDBJ databases">
        <authorList>
            <consortium name="AG Swart"/>
            <person name="Singh M."/>
            <person name="Singh A."/>
            <person name="Seah K."/>
            <person name="Emmerich C."/>
        </authorList>
    </citation>
    <scope>NUCLEOTIDE SEQUENCE</scope>
    <source>
        <strain evidence="2">ATCC30299</strain>
    </source>
</reference>
<feature type="transmembrane region" description="Helical" evidence="1">
    <location>
        <begin position="70"/>
        <end position="87"/>
    </location>
</feature>
<evidence type="ECO:0000313" key="2">
    <source>
        <dbReference type="EMBL" id="CAG9330589.1"/>
    </source>
</evidence>
<dbReference type="EMBL" id="CAJZBQ010000051">
    <property type="protein sequence ID" value="CAG9330589.1"/>
    <property type="molecule type" value="Genomic_DNA"/>
</dbReference>
<proteinExistence type="predicted"/>
<feature type="transmembrane region" description="Helical" evidence="1">
    <location>
        <begin position="118"/>
        <end position="138"/>
    </location>
</feature>
<evidence type="ECO:0000256" key="1">
    <source>
        <dbReference type="SAM" id="Phobius"/>
    </source>
</evidence>
<sequence length="227" mass="26256">MSISDDNSLSAQISDHNYPSNSVLLYDIYLYLFFPYVVAGGLIAGLLILISYLRSSRIELKMIKHTDYHIRIISAFQIANMFIIFAWADALYIYAKMMGEFVAALIGFFVREHQAFRWGSLISQTVMLVMQVIFTVWLSEDIYCQENDLCDTGVSTSILYLMYAQYTIAFIFETAGIILVSNLMMSLGWFYTKRFPPQLNLKQYGIERPKNKTTIYDLFPHPVVYQL</sequence>
<keyword evidence="1" id="KW-0472">Membrane</keyword>
<accession>A0AAU9JX72</accession>
<protein>
    <submittedName>
        <fullName evidence="2">Uncharacterized protein</fullName>
    </submittedName>
</protein>
<comment type="caution">
    <text evidence="2">The sequence shown here is derived from an EMBL/GenBank/DDBJ whole genome shotgun (WGS) entry which is preliminary data.</text>
</comment>
<dbReference type="AlphaFoldDB" id="A0AAU9JX72"/>
<feature type="transmembrane region" description="Helical" evidence="1">
    <location>
        <begin position="28"/>
        <end position="50"/>
    </location>
</feature>
<dbReference type="Proteomes" id="UP001162131">
    <property type="component" value="Unassembled WGS sequence"/>
</dbReference>
<evidence type="ECO:0000313" key="3">
    <source>
        <dbReference type="Proteomes" id="UP001162131"/>
    </source>
</evidence>
<organism evidence="2 3">
    <name type="scientific">Blepharisma stoltei</name>
    <dbReference type="NCBI Taxonomy" id="1481888"/>
    <lineage>
        <taxon>Eukaryota</taxon>
        <taxon>Sar</taxon>
        <taxon>Alveolata</taxon>
        <taxon>Ciliophora</taxon>
        <taxon>Postciliodesmatophora</taxon>
        <taxon>Heterotrichea</taxon>
        <taxon>Heterotrichida</taxon>
        <taxon>Blepharismidae</taxon>
        <taxon>Blepharisma</taxon>
    </lineage>
</organism>
<keyword evidence="1" id="KW-1133">Transmembrane helix</keyword>
<feature type="transmembrane region" description="Helical" evidence="1">
    <location>
        <begin position="158"/>
        <end position="184"/>
    </location>
</feature>
<gene>
    <name evidence="2" type="ORF">BSTOLATCC_MIC51171</name>
</gene>
<name>A0AAU9JX72_9CILI</name>
<keyword evidence="3" id="KW-1185">Reference proteome</keyword>
<keyword evidence="1" id="KW-0812">Transmembrane</keyword>